<evidence type="ECO:0000313" key="3">
    <source>
        <dbReference type="Proteomes" id="UP000887127"/>
    </source>
</evidence>
<gene>
    <name evidence="2" type="ORF">M132T_10510</name>
</gene>
<dbReference type="RefSeq" id="WP_091762688.1">
    <property type="nucleotide sequence ID" value="NZ_BJVX01000015.1"/>
</dbReference>
<reference evidence="2" key="1">
    <citation type="submission" date="2019-08" db="EMBL/GenBank/DDBJ databases">
        <title>Marinilactibacillus psychrotolerans M13-2T whole genome sequencing project.</title>
        <authorList>
            <person name="Ishikawa M."/>
            <person name="Suzuki T."/>
            <person name="Matsutani M."/>
        </authorList>
    </citation>
    <scope>NUCLEOTIDE SEQUENCE</scope>
    <source>
        <strain evidence="2">M13-2T</strain>
    </source>
</reference>
<keyword evidence="1" id="KW-1133">Transmembrane helix</keyword>
<dbReference type="EMBL" id="BKBI01000006">
    <property type="protein sequence ID" value="GEQ35543.1"/>
    <property type="molecule type" value="Genomic_DNA"/>
</dbReference>
<dbReference type="AlphaFoldDB" id="A0AAV3WSP7"/>
<accession>A0AAV3WSP7</accession>
<keyword evidence="1" id="KW-0472">Membrane</keyword>
<feature type="transmembrane region" description="Helical" evidence="1">
    <location>
        <begin position="220"/>
        <end position="244"/>
    </location>
</feature>
<keyword evidence="1" id="KW-0812">Transmembrane</keyword>
<dbReference type="Proteomes" id="UP000887127">
    <property type="component" value="Unassembled WGS sequence"/>
</dbReference>
<protein>
    <recommendedName>
        <fullName evidence="4">Capsular polysaccharide biosynthesis protein</fullName>
    </recommendedName>
</protein>
<proteinExistence type="predicted"/>
<feature type="transmembrane region" description="Helical" evidence="1">
    <location>
        <begin position="20"/>
        <end position="38"/>
    </location>
</feature>
<name>A0AAV3WSP7_9LACT</name>
<organism evidence="2 3">
    <name type="scientific">Marinilactibacillus psychrotolerans</name>
    <dbReference type="NCBI Taxonomy" id="191770"/>
    <lineage>
        <taxon>Bacteria</taxon>
        <taxon>Bacillati</taxon>
        <taxon>Bacillota</taxon>
        <taxon>Bacilli</taxon>
        <taxon>Lactobacillales</taxon>
        <taxon>Carnobacteriaceae</taxon>
        <taxon>Marinilactibacillus</taxon>
    </lineage>
</organism>
<sequence length="361" mass="41805">MDNDLTLQDIIYYLKNKKMIIIGSMLIFGLLSIGYLLLDTYVTGDNEQNVKSSEEEISEDININELLKIDKEERTSLEQKEITDYLSNDMYFFRVYIENNDFSVFNRTSLFKEVLLSDEVLALIKEEVTIENESFLDDYINVDLNTDNAIFTVYVSTGNTALNDELSSAYFDILKQDNIEILNDRSLYFFDSPRLFSFEDESLVNGSEDIIEDRSVSDCAIYALLGGIFGIVFGIVFSVIHSIFSNKVDAIYNYKMKKQDKLINLTNNTEDSQTLNHAIHYPSRLKRIILVEKINEDIINESQKNIYKDNEIVNEFSSVQIDKEIDEAVIIVKRGFTSKKWYEKQRNQIKGNLIPIKIIEV</sequence>
<evidence type="ECO:0000256" key="1">
    <source>
        <dbReference type="SAM" id="Phobius"/>
    </source>
</evidence>
<evidence type="ECO:0008006" key="4">
    <source>
        <dbReference type="Google" id="ProtNLM"/>
    </source>
</evidence>
<evidence type="ECO:0000313" key="2">
    <source>
        <dbReference type="EMBL" id="GEQ35543.1"/>
    </source>
</evidence>
<comment type="caution">
    <text evidence="2">The sequence shown here is derived from an EMBL/GenBank/DDBJ whole genome shotgun (WGS) entry which is preliminary data.</text>
</comment>
<dbReference type="GeneID" id="96911884"/>